<evidence type="ECO:0000256" key="4">
    <source>
        <dbReference type="ARBA" id="ARBA00023002"/>
    </source>
</evidence>
<feature type="domain" description="Pyridoxamine 5'-phosphate oxidase N-terminal" evidence="6">
    <location>
        <begin position="63"/>
        <end position="171"/>
    </location>
</feature>
<evidence type="ECO:0000256" key="1">
    <source>
        <dbReference type="ARBA" id="ARBA00007301"/>
    </source>
</evidence>
<name>A0A3Q9ENG0_9ACTN</name>
<evidence type="ECO:0000259" key="6">
    <source>
        <dbReference type="Pfam" id="PF01243"/>
    </source>
</evidence>
<dbReference type="GO" id="GO:0004733">
    <property type="term" value="F:pyridoxamine phosphate oxidase activity"/>
    <property type="evidence" value="ECO:0007669"/>
    <property type="project" value="UniProtKB-EC"/>
</dbReference>
<dbReference type="PANTHER" id="PTHR10851">
    <property type="entry name" value="PYRIDOXINE-5-PHOSPHATE OXIDASE"/>
    <property type="match status" value="1"/>
</dbReference>
<evidence type="ECO:0000313" key="9">
    <source>
        <dbReference type="Proteomes" id="UP000280298"/>
    </source>
</evidence>
<dbReference type="SUPFAM" id="SSF50475">
    <property type="entry name" value="FMN-binding split barrel"/>
    <property type="match status" value="1"/>
</dbReference>
<feature type="domain" description="Pyridoxine 5'-phosphate oxidase dimerisation C-terminal" evidence="7">
    <location>
        <begin position="193"/>
        <end position="233"/>
    </location>
</feature>
<comment type="similarity">
    <text evidence="1">Belongs to the pyridoxamine 5'-phosphate oxidase family.</text>
</comment>
<feature type="binding site" evidence="5">
    <location>
        <position position="104"/>
    </location>
    <ligand>
        <name>FMN</name>
        <dbReference type="ChEBI" id="CHEBI:58210"/>
    </ligand>
</feature>
<gene>
    <name evidence="8" type="primary">pdxH</name>
    <name evidence="8" type="ORF">EJ357_19945</name>
</gene>
<dbReference type="AlphaFoldDB" id="A0A3Q9ENG0"/>
<dbReference type="KEGG" id="scya:EJ357_19945"/>
<dbReference type="Gene3D" id="2.30.110.10">
    <property type="entry name" value="Electron Transport, Fmn-binding Protein, Chain A"/>
    <property type="match status" value="1"/>
</dbReference>
<keyword evidence="9" id="KW-1185">Reference proteome</keyword>
<dbReference type="OrthoDB" id="9780392at2"/>
<dbReference type="InterPro" id="IPR011576">
    <property type="entry name" value="Pyridox_Oxase_N"/>
</dbReference>
<dbReference type="Pfam" id="PF01243">
    <property type="entry name" value="PNPOx_N"/>
    <property type="match status" value="1"/>
</dbReference>
<dbReference type="InterPro" id="IPR019576">
    <property type="entry name" value="Pyridoxamine_oxidase_dimer_C"/>
</dbReference>
<keyword evidence="2" id="KW-0285">Flavoprotein</keyword>
<comment type="cofactor">
    <cofactor evidence="5">
        <name>FMN</name>
        <dbReference type="ChEBI" id="CHEBI:58210"/>
    </cofactor>
    <text evidence="5">Binds 1 FMN per subunit.</text>
</comment>
<dbReference type="PIRSF" id="PIRSF000190">
    <property type="entry name" value="Pyd_amn-ph_oxd"/>
    <property type="match status" value="1"/>
</dbReference>
<feature type="binding site" evidence="5">
    <location>
        <position position="126"/>
    </location>
    <ligand>
        <name>FMN</name>
        <dbReference type="ChEBI" id="CHEBI:58210"/>
    </ligand>
</feature>
<dbReference type="EMBL" id="CP034539">
    <property type="protein sequence ID" value="AZQ35487.1"/>
    <property type="molecule type" value="Genomic_DNA"/>
</dbReference>
<dbReference type="GO" id="GO:0010181">
    <property type="term" value="F:FMN binding"/>
    <property type="evidence" value="ECO:0007669"/>
    <property type="project" value="InterPro"/>
</dbReference>
<dbReference type="EC" id="1.4.3.5" evidence="8"/>
<dbReference type="Proteomes" id="UP000280298">
    <property type="component" value="Chromosome"/>
</dbReference>
<dbReference type="Pfam" id="PF10590">
    <property type="entry name" value="PNP_phzG_C"/>
    <property type="match status" value="1"/>
</dbReference>
<keyword evidence="3 5" id="KW-0288">FMN</keyword>
<proteinExistence type="inferred from homology"/>
<evidence type="ECO:0000256" key="3">
    <source>
        <dbReference type="ARBA" id="ARBA00022643"/>
    </source>
</evidence>
<keyword evidence="4 8" id="KW-0560">Oxidoreductase</keyword>
<feature type="binding site" evidence="5">
    <location>
        <begin position="161"/>
        <end position="162"/>
    </location>
    <ligand>
        <name>FMN</name>
        <dbReference type="ChEBI" id="CHEBI:58210"/>
    </ligand>
</feature>
<evidence type="ECO:0000259" key="7">
    <source>
        <dbReference type="Pfam" id="PF10590"/>
    </source>
</evidence>
<protein>
    <submittedName>
        <fullName evidence="8">Pyridoxamine 5'-phosphate oxidase</fullName>
        <ecNumber evidence="8">1.4.3.5</ecNumber>
    </submittedName>
</protein>
<dbReference type="InterPro" id="IPR000659">
    <property type="entry name" value="Pyridox_Oxase"/>
</dbReference>
<evidence type="ECO:0000256" key="2">
    <source>
        <dbReference type="ARBA" id="ARBA00022630"/>
    </source>
</evidence>
<evidence type="ECO:0000256" key="5">
    <source>
        <dbReference type="PIRSR" id="PIRSR000190-2"/>
    </source>
</evidence>
<dbReference type="InterPro" id="IPR012349">
    <property type="entry name" value="Split_barrel_FMN-bd"/>
</dbReference>
<organism evidence="8 9">
    <name type="scientific">Streptomyces cyaneochromogenes</name>
    <dbReference type="NCBI Taxonomy" id="2496836"/>
    <lineage>
        <taxon>Bacteria</taxon>
        <taxon>Bacillati</taxon>
        <taxon>Actinomycetota</taxon>
        <taxon>Actinomycetes</taxon>
        <taxon>Kitasatosporales</taxon>
        <taxon>Streptomycetaceae</taxon>
        <taxon>Streptomyces</taxon>
    </lineage>
</organism>
<feature type="binding site" evidence="5">
    <location>
        <position position="103"/>
    </location>
    <ligand>
        <name>FMN</name>
        <dbReference type="ChEBI" id="CHEBI:58210"/>
    </ligand>
</feature>
<reference evidence="8 9" key="1">
    <citation type="journal article" date="2019" name="Int. J. Syst. Evol. Microbiol.">
        <title>Streptomyces cyaneochromogenes sp. nov., a blue pigment-producing actinomycete from manganese-contaminated soil.</title>
        <authorList>
            <person name="Tang X."/>
            <person name="Zhao J."/>
            <person name="Li K."/>
            <person name="Chen Z."/>
            <person name="Sun Y."/>
            <person name="Gao J."/>
        </authorList>
    </citation>
    <scope>NUCLEOTIDE SEQUENCE [LARGE SCALE GENOMIC DNA]</scope>
    <source>
        <strain evidence="8 9">MK-45</strain>
    </source>
</reference>
<accession>A0A3Q9ENG0</accession>
<sequence>MGTDHHERDLHEPGLHEPDLHELLRSLRVWDIDLPSFDPAAAPAGPLALFTAWFAQAVAAGQVEPHTMSLATADEAGLPDVRTVMLHGADASGWSFATHDGSRKGRQLAARPYAALGFYWPAQGRQVRVRGPVTSAPSAESQADLHARSTGALAAALTGRQSEVLASLEELARESQAAWERAQREPDAPVPSWTLYRLRPDEVEFFQGDAARRHVRLVYRRTEQGWAKELLWP</sequence>
<feature type="binding site" evidence="5">
    <location>
        <position position="216"/>
    </location>
    <ligand>
        <name>FMN</name>
        <dbReference type="ChEBI" id="CHEBI:58210"/>
    </ligand>
</feature>
<dbReference type="GO" id="GO:0008615">
    <property type="term" value="P:pyridoxine biosynthetic process"/>
    <property type="evidence" value="ECO:0007669"/>
    <property type="project" value="InterPro"/>
</dbReference>
<evidence type="ECO:0000313" key="8">
    <source>
        <dbReference type="EMBL" id="AZQ35487.1"/>
    </source>
</evidence>
<dbReference type="RefSeq" id="WP_126392967.1">
    <property type="nucleotide sequence ID" value="NZ_CP034539.1"/>
</dbReference>
<dbReference type="NCBIfam" id="NF004231">
    <property type="entry name" value="PRK05679.1"/>
    <property type="match status" value="1"/>
</dbReference>
<dbReference type="PANTHER" id="PTHR10851:SF0">
    <property type="entry name" value="PYRIDOXINE-5'-PHOSPHATE OXIDASE"/>
    <property type="match status" value="1"/>
</dbReference>